<name>A0A9N9UIW2_9HYPO</name>
<evidence type="ECO:0000313" key="2">
    <source>
        <dbReference type="Proteomes" id="UP000754883"/>
    </source>
</evidence>
<keyword evidence="2" id="KW-1185">Reference proteome</keyword>
<accession>A0A9N9UIW2</accession>
<gene>
    <name evidence="1" type="ORF">CBYS24578_00012569</name>
</gene>
<reference evidence="1" key="1">
    <citation type="submission" date="2021-10" db="EMBL/GenBank/DDBJ databases">
        <authorList>
            <person name="Piombo E."/>
        </authorList>
    </citation>
    <scope>NUCLEOTIDE SEQUENCE</scope>
</reference>
<evidence type="ECO:0000313" key="1">
    <source>
        <dbReference type="EMBL" id="CAG9990343.1"/>
    </source>
</evidence>
<comment type="caution">
    <text evidence="1">The sequence shown here is derived from an EMBL/GenBank/DDBJ whole genome shotgun (WGS) entry which is preliminary data.</text>
</comment>
<organism evidence="1 2">
    <name type="scientific">Clonostachys byssicola</name>
    <dbReference type="NCBI Taxonomy" id="160290"/>
    <lineage>
        <taxon>Eukaryota</taxon>
        <taxon>Fungi</taxon>
        <taxon>Dikarya</taxon>
        <taxon>Ascomycota</taxon>
        <taxon>Pezizomycotina</taxon>
        <taxon>Sordariomycetes</taxon>
        <taxon>Hypocreomycetidae</taxon>
        <taxon>Hypocreales</taxon>
        <taxon>Bionectriaceae</taxon>
        <taxon>Clonostachys</taxon>
    </lineage>
</organism>
<sequence length="196" mass="22696">MEAEGDRLQMLRAFEGTREYFTKPAFMKFRAAYQVGVLPLAVEQTFEKLSLRQYQDIVRPPKTIDHYFEKTSHIFTKKFSSQFKENCREIDRIFGDPQADDFFSSRSILEWTQILVANTIHSKLLPAVVENYSPKESSESLGTTIVVEEYHKPPSEEGDEKSAIQRSEKRSLAKRCFQEPKLAVSRAFSLLRSTRS</sequence>
<proteinExistence type="predicted"/>
<dbReference type="Proteomes" id="UP000754883">
    <property type="component" value="Unassembled WGS sequence"/>
</dbReference>
<dbReference type="OrthoDB" id="5127633at2759"/>
<dbReference type="EMBL" id="CABFNO020001469">
    <property type="protein sequence ID" value="CAG9990343.1"/>
    <property type="molecule type" value="Genomic_DNA"/>
</dbReference>
<protein>
    <submittedName>
        <fullName evidence="1">Uncharacterized protein</fullName>
    </submittedName>
</protein>
<dbReference type="AlphaFoldDB" id="A0A9N9UIW2"/>